<name>A0ABT4S419_9ACTN</name>
<accession>A0ABT4S419</accession>
<organism evidence="1 2">
    <name type="scientific">Nonomuraea corallina</name>
    <dbReference type="NCBI Taxonomy" id="2989783"/>
    <lineage>
        <taxon>Bacteria</taxon>
        <taxon>Bacillati</taxon>
        <taxon>Actinomycetota</taxon>
        <taxon>Actinomycetes</taxon>
        <taxon>Streptosporangiales</taxon>
        <taxon>Streptosporangiaceae</taxon>
        <taxon>Nonomuraea</taxon>
    </lineage>
</organism>
<dbReference type="Proteomes" id="UP001144036">
    <property type="component" value="Unassembled WGS sequence"/>
</dbReference>
<sequence length="51" mass="5852">MARSREGVQDETRYAELIHELVERLTLPDIFSEQEIHDLVDAAVRRSLDGA</sequence>
<evidence type="ECO:0000313" key="2">
    <source>
        <dbReference type="Proteomes" id="UP001144036"/>
    </source>
</evidence>
<comment type="caution">
    <text evidence="1">The sequence shown here is derived from an EMBL/GenBank/DDBJ whole genome shotgun (WGS) entry which is preliminary data.</text>
</comment>
<dbReference type="EMBL" id="JAPNNL010000002">
    <property type="protein sequence ID" value="MDA0631944.1"/>
    <property type="molecule type" value="Genomic_DNA"/>
</dbReference>
<evidence type="ECO:0000313" key="1">
    <source>
        <dbReference type="EMBL" id="MDA0631944.1"/>
    </source>
</evidence>
<proteinExistence type="predicted"/>
<protein>
    <submittedName>
        <fullName evidence="1">Uncharacterized protein</fullName>
    </submittedName>
</protein>
<keyword evidence="2" id="KW-1185">Reference proteome</keyword>
<reference evidence="1" key="1">
    <citation type="submission" date="2022-11" db="EMBL/GenBank/DDBJ databases">
        <title>Nonomuraea corallina sp. nov., a new species of the genus Nonomuraea isolated from sea side sediment in Thai sea.</title>
        <authorList>
            <person name="Ngamcharungchit C."/>
            <person name="Matsumoto A."/>
            <person name="Suriyachadkun C."/>
            <person name="Panbangred W."/>
            <person name="Inahashi Y."/>
            <person name="Intra B."/>
        </authorList>
    </citation>
    <scope>NUCLEOTIDE SEQUENCE</scope>
    <source>
        <strain evidence="1">MCN248</strain>
    </source>
</reference>
<dbReference type="RefSeq" id="WP_270152688.1">
    <property type="nucleotide sequence ID" value="NZ_JAPNNL010000002.1"/>
</dbReference>
<gene>
    <name evidence="1" type="ORF">OUY22_00830</name>
</gene>